<sequence>MTVQSSWQYLGVTYVWSRVQFQVCATFQPKLGKPKKKRLKTAVRPKQLPRVVPRKTAYLKPRKPRILGQLIQNKQLMNLFMIFARFQVEYQIIKDASGVGPSNHLKLKQATYQKALEGNKVVKCQSLEILIQQDTIINIIAVIKLHSVVTNIKSEICQQVKLQL</sequence>
<dbReference type="EMBL" id="CATOUU010000444">
    <property type="protein sequence ID" value="CAI9929896.1"/>
    <property type="molecule type" value="Genomic_DNA"/>
</dbReference>
<evidence type="ECO:0000313" key="3">
    <source>
        <dbReference type="EMBL" id="CAL6015596.1"/>
    </source>
</evidence>
<comment type="caution">
    <text evidence="2">The sequence shown here is derived from an EMBL/GenBank/DDBJ whole genome shotgun (WGS) entry which is preliminary data.</text>
</comment>
<accession>A0AA86P1H1</accession>
<evidence type="ECO:0000313" key="2">
    <source>
        <dbReference type="EMBL" id="CAI9929896.1"/>
    </source>
</evidence>
<evidence type="ECO:0000313" key="1">
    <source>
        <dbReference type="EMBL" id="CAI9919684.1"/>
    </source>
</evidence>
<dbReference type="EMBL" id="CAXDID020000791">
    <property type="protein sequence ID" value="CAL6114257.1"/>
    <property type="molecule type" value="Genomic_DNA"/>
</dbReference>
<organism evidence="2">
    <name type="scientific">Hexamita inflata</name>
    <dbReference type="NCBI Taxonomy" id="28002"/>
    <lineage>
        <taxon>Eukaryota</taxon>
        <taxon>Metamonada</taxon>
        <taxon>Diplomonadida</taxon>
        <taxon>Hexamitidae</taxon>
        <taxon>Hexamitinae</taxon>
        <taxon>Hexamita</taxon>
    </lineage>
</organism>
<dbReference type="Proteomes" id="UP001642409">
    <property type="component" value="Unassembled WGS sequence"/>
</dbReference>
<dbReference type="EMBL" id="CATOUU010000183">
    <property type="protein sequence ID" value="CAI9919684.1"/>
    <property type="molecule type" value="Genomic_DNA"/>
</dbReference>
<proteinExistence type="predicted"/>
<evidence type="ECO:0000313" key="5">
    <source>
        <dbReference type="Proteomes" id="UP001642409"/>
    </source>
</evidence>
<protein>
    <submittedName>
        <fullName evidence="3">Hypothetical_protein</fullName>
    </submittedName>
</protein>
<evidence type="ECO:0000313" key="4">
    <source>
        <dbReference type="EMBL" id="CAL6114257.1"/>
    </source>
</evidence>
<reference evidence="3 5" key="2">
    <citation type="submission" date="2024-07" db="EMBL/GenBank/DDBJ databases">
        <authorList>
            <person name="Akdeniz Z."/>
        </authorList>
    </citation>
    <scope>NUCLEOTIDE SEQUENCE [LARGE SCALE GENOMIC DNA]</scope>
</reference>
<gene>
    <name evidence="2" type="ORF">HINF_LOCUS17541</name>
    <name evidence="3" type="ORF">HINF_LOCUS24984</name>
    <name evidence="1" type="ORF">HINF_LOCUS7329</name>
    <name evidence="4" type="ORF">HINF_LOCUS77890</name>
</gene>
<dbReference type="AlphaFoldDB" id="A0AA86P1H1"/>
<name>A0AA86P1H1_9EUKA</name>
<reference evidence="2" key="1">
    <citation type="submission" date="2023-06" db="EMBL/GenBank/DDBJ databases">
        <authorList>
            <person name="Kurt Z."/>
        </authorList>
    </citation>
    <scope>NUCLEOTIDE SEQUENCE</scope>
</reference>
<keyword evidence="5" id="KW-1185">Reference proteome</keyword>
<dbReference type="EMBL" id="CAXDID020000074">
    <property type="protein sequence ID" value="CAL6015596.1"/>
    <property type="molecule type" value="Genomic_DNA"/>
</dbReference>